<protein>
    <submittedName>
        <fullName evidence="1">Uncharacterized protein</fullName>
    </submittedName>
</protein>
<comment type="caution">
    <text evidence="1">The sequence shown here is derived from an EMBL/GenBank/DDBJ whole genome shotgun (WGS) entry which is preliminary data.</text>
</comment>
<evidence type="ECO:0000313" key="1">
    <source>
        <dbReference type="EMBL" id="RUS88094.1"/>
    </source>
</evidence>
<accession>A0A433U2P2</accession>
<proteinExistence type="predicted"/>
<keyword evidence="2" id="KW-1185">Reference proteome</keyword>
<feature type="non-terminal residue" evidence="1">
    <location>
        <position position="179"/>
    </location>
</feature>
<dbReference type="EMBL" id="RQTK01000093">
    <property type="protein sequence ID" value="RUS88094.1"/>
    <property type="molecule type" value="Genomic_DNA"/>
</dbReference>
<feature type="non-terminal residue" evidence="1">
    <location>
        <position position="1"/>
    </location>
</feature>
<organism evidence="1 2">
    <name type="scientific">Elysia chlorotica</name>
    <name type="common">Eastern emerald elysia</name>
    <name type="synonym">Sea slug</name>
    <dbReference type="NCBI Taxonomy" id="188477"/>
    <lineage>
        <taxon>Eukaryota</taxon>
        <taxon>Metazoa</taxon>
        <taxon>Spiralia</taxon>
        <taxon>Lophotrochozoa</taxon>
        <taxon>Mollusca</taxon>
        <taxon>Gastropoda</taxon>
        <taxon>Heterobranchia</taxon>
        <taxon>Euthyneura</taxon>
        <taxon>Panpulmonata</taxon>
        <taxon>Sacoglossa</taxon>
        <taxon>Placobranchoidea</taxon>
        <taxon>Plakobranchidae</taxon>
        <taxon>Elysia</taxon>
    </lineage>
</organism>
<gene>
    <name evidence="1" type="ORF">EGW08_004147</name>
</gene>
<evidence type="ECO:0000313" key="2">
    <source>
        <dbReference type="Proteomes" id="UP000271974"/>
    </source>
</evidence>
<sequence>RPSVVVVVVVVEAARVGRAGACAKQALVNLRHRLVVVIGRQVDSGRGVLVAVRQQPIRGHVVVRVGLSGRDRRLESLGKSGEVKLVGVTLSVNLGRGRVLRDSCSYLGHDVLVVVVAQRAAQLVVVHVGLGLALPPAARHLVRVDQLELAVRALPGDARAVTGVREQLQEELPQLDLPR</sequence>
<dbReference type="AlphaFoldDB" id="A0A433U2P2"/>
<reference evidence="1 2" key="1">
    <citation type="submission" date="2019-01" db="EMBL/GenBank/DDBJ databases">
        <title>A draft genome assembly of the solar-powered sea slug Elysia chlorotica.</title>
        <authorList>
            <person name="Cai H."/>
            <person name="Li Q."/>
            <person name="Fang X."/>
            <person name="Li J."/>
            <person name="Curtis N.E."/>
            <person name="Altenburger A."/>
            <person name="Shibata T."/>
            <person name="Feng M."/>
            <person name="Maeda T."/>
            <person name="Schwartz J.A."/>
            <person name="Shigenobu S."/>
            <person name="Lundholm N."/>
            <person name="Nishiyama T."/>
            <person name="Yang H."/>
            <person name="Hasebe M."/>
            <person name="Li S."/>
            <person name="Pierce S.K."/>
            <person name="Wang J."/>
        </authorList>
    </citation>
    <scope>NUCLEOTIDE SEQUENCE [LARGE SCALE GENOMIC DNA]</scope>
    <source>
        <strain evidence="1">EC2010</strain>
        <tissue evidence="1">Whole organism of an adult</tissue>
    </source>
</reference>
<dbReference type="Proteomes" id="UP000271974">
    <property type="component" value="Unassembled WGS sequence"/>
</dbReference>
<name>A0A433U2P2_ELYCH</name>